<proteinExistence type="predicted"/>
<dbReference type="Gene3D" id="3.10.10.10">
    <property type="entry name" value="HIV Type 1 Reverse Transcriptase, subunit A, domain 1"/>
    <property type="match status" value="1"/>
</dbReference>
<dbReference type="PROSITE" id="PS50878">
    <property type="entry name" value="RT_POL"/>
    <property type="match status" value="1"/>
</dbReference>
<sequence length="191" mass="22407">MLKSSIIQTSKSPFVAPCLLVKKKDGTWRMCVDYRQLNDMAEKDKFPIPVIEDLLDELGKAKFFSKIDLRSGYWQIRIKREDVHKTIFTTHHGHFECKVMSFGLTNTPAIFQALMYEVFRPYLRKFVLVFFDDILVYCPDLETHLRHLREVLKVLKKHQLFAKKSKCYFGQRQVEYLGHIISSKGVSTDPS</sequence>
<evidence type="ECO:0000259" key="1">
    <source>
        <dbReference type="PROSITE" id="PS50878"/>
    </source>
</evidence>
<gene>
    <name evidence="2" type="ORF">HRI_003125500</name>
</gene>
<dbReference type="SUPFAM" id="SSF56672">
    <property type="entry name" value="DNA/RNA polymerases"/>
    <property type="match status" value="1"/>
</dbReference>
<evidence type="ECO:0000313" key="3">
    <source>
        <dbReference type="Proteomes" id="UP001165190"/>
    </source>
</evidence>
<protein>
    <recommendedName>
        <fullName evidence="1">Reverse transcriptase domain-containing protein</fullName>
    </recommendedName>
</protein>
<dbReference type="InterPro" id="IPR000477">
    <property type="entry name" value="RT_dom"/>
</dbReference>
<feature type="domain" description="Reverse transcriptase" evidence="1">
    <location>
        <begin position="2"/>
        <end position="181"/>
    </location>
</feature>
<keyword evidence="3" id="KW-1185">Reference proteome</keyword>
<dbReference type="AlphaFoldDB" id="A0A9W7M8U0"/>
<comment type="caution">
    <text evidence="2">The sequence shown here is derived from an EMBL/GenBank/DDBJ whole genome shotgun (WGS) entry which is preliminary data.</text>
</comment>
<dbReference type="PANTHER" id="PTHR24559">
    <property type="entry name" value="TRANSPOSON TY3-I GAG-POL POLYPROTEIN"/>
    <property type="match status" value="1"/>
</dbReference>
<dbReference type="Proteomes" id="UP001165190">
    <property type="component" value="Unassembled WGS sequence"/>
</dbReference>
<evidence type="ECO:0000313" key="2">
    <source>
        <dbReference type="EMBL" id="GMI94562.1"/>
    </source>
</evidence>
<name>A0A9W7M8U0_HIBTR</name>
<reference evidence="2" key="1">
    <citation type="submission" date="2023-05" db="EMBL/GenBank/DDBJ databases">
        <title>Genome and transcriptome analyses reveal genes involved in the formation of fine ridges on petal epidermal cells in Hibiscus trionum.</title>
        <authorList>
            <person name="Koshimizu S."/>
            <person name="Masuda S."/>
            <person name="Ishii T."/>
            <person name="Shirasu K."/>
            <person name="Hoshino A."/>
            <person name="Arita M."/>
        </authorList>
    </citation>
    <scope>NUCLEOTIDE SEQUENCE</scope>
    <source>
        <strain evidence="2">Hamamatsu line</strain>
    </source>
</reference>
<dbReference type="PANTHER" id="PTHR24559:SF450">
    <property type="entry name" value="RNA-DIRECTED DNA POLYMERASE HOMOLOG"/>
    <property type="match status" value="1"/>
</dbReference>
<dbReference type="InterPro" id="IPR053134">
    <property type="entry name" value="RNA-dir_DNA_polymerase"/>
</dbReference>
<dbReference type="InterPro" id="IPR043128">
    <property type="entry name" value="Rev_trsase/Diguanyl_cyclase"/>
</dbReference>
<organism evidence="2 3">
    <name type="scientific">Hibiscus trionum</name>
    <name type="common">Flower of an hour</name>
    <dbReference type="NCBI Taxonomy" id="183268"/>
    <lineage>
        <taxon>Eukaryota</taxon>
        <taxon>Viridiplantae</taxon>
        <taxon>Streptophyta</taxon>
        <taxon>Embryophyta</taxon>
        <taxon>Tracheophyta</taxon>
        <taxon>Spermatophyta</taxon>
        <taxon>Magnoliopsida</taxon>
        <taxon>eudicotyledons</taxon>
        <taxon>Gunneridae</taxon>
        <taxon>Pentapetalae</taxon>
        <taxon>rosids</taxon>
        <taxon>malvids</taxon>
        <taxon>Malvales</taxon>
        <taxon>Malvaceae</taxon>
        <taxon>Malvoideae</taxon>
        <taxon>Hibiscus</taxon>
    </lineage>
</organism>
<dbReference type="EMBL" id="BSYR01000026">
    <property type="protein sequence ID" value="GMI94562.1"/>
    <property type="molecule type" value="Genomic_DNA"/>
</dbReference>
<dbReference type="InterPro" id="IPR043502">
    <property type="entry name" value="DNA/RNA_pol_sf"/>
</dbReference>
<dbReference type="Gene3D" id="3.30.70.270">
    <property type="match status" value="1"/>
</dbReference>
<dbReference type="CDD" id="cd01647">
    <property type="entry name" value="RT_LTR"/>
    <property type="match status" value="1"/>
</dbReference>
<dbReference type="OrthoDB" id="1432907at2759"/>
<accession>A0A9W7M8U0</accession>
<dbReference type="Pfam" id="PF00078">
    <property type="entry name" value="RVT_1"/>
    <property type="match status" value="1"/>
</dbReference>